<comment type="caution">
    <text evidence="1">The sequence shown here is derived from an EMBL/GenBank/DDBJ whole genome shotgun (WGS) entry which is preliminary data.</text>
</comment>
<organism evidence="1 2">
    <name type="scientific">Adineta ricciae</name>
    <name type="common">Rotifer</name>
    <dbReference type="NCBI Taxonomy" id="249248"/>
    <lineage>
        <taxon>Eukaryota</taxon>
        <taxon>Metazoa</taxon>
        <taxon>Spiralia</taxon>
        <taxon>Gnathifera</taxon>
        <taxon>Rotifera</taxon>
        <taxon>Eurotatoria</taxon>
        <taxon>Bdelloidea</taxon>
        <taxon>Adinetida</taxon>
        <taxon>Adinetidae</taxon>
        <taxon>Adineta</taxon>
    </lineage>
</organism>
<feature type="non-terminal residue" evidence="1">
    <location>
        <position position="1"/>
    </location>
</feature>
<reference evidence="1" key="1">
    <citation type="submission" date="2021-02" db="EMBL/GenBank/DDBJ databases">
        <authorList>
            <person name="Nowell W R."/>
        </authorList>
    </citation>
    <scope>NUCLEOTIDE SEQUENCE</scope>
</reference>
<gene>
    <name evidence="1" type="ORF">EDS130_LOCUS46404</name>
</gene>
<proteinExistence type="predicted"/>
<name>A0A815XGY6_ADIRI</name>
<accession>A0A815XGY6</accession>
<dbReference type="AlphaFoldDB" id="A0A815XGY6"/>
<sequence>IQKHRLQCSKEEPSCLLSAAVGDFSRQCVTNNRDEYSAEMSLQLSNSLCIIDNPLACAVVKQYIEQSSVFSSVINTIDNNAATSSGLLTSNAHPLDSLFWNDSCVVFHILIPYELH</sequence>
<dbReference type="Proteomes" id="UP000663852">
    <property type="component" value="Unassembled WGS sequence"/>
</dbReference>
<evidence type="ECO:0000313" key="1">
    <source>
        <dbReference type="EMBL" id="CAF1557674.1"/>
    </source>
</evidence>
<dbReference type="EMBL" id="CAJNOJ010002141">
    <property type="protein sequence ID" value="CAF1557674.1"/>
    <property type="molecule type" value="Genomic_DNA"/>
</dbReference>
<protein>
    <submittedName>
        <fullName evidence="1">Uncharacterized protein</fullName>
    </submittedName>
</protein>
<evidence type="ECO:0000313" key="2">
    <source>
        <dbReference type="Proteomes" id="UP000663852"/>
    </source>
</evidence>